<name>U7QI32_9CYAN</name>
<evidence type="ECO:0000313" key="2">
    <source>
        <dbReference type="EMBL" id="ERT07629.1"/>
    </source>
</evidence>
<keyword evidence="3" id="KW-1185">Reference proteome</keyword>
<reference evidence="2 3" key="1">
    <citation type="journal article" date="2013" name="Front. Microbiol.">
        <title>Comparative genomic analyses of the cyanobacterium, Lyngbya aestuarii BL J, a powerful hydrogen producer.</title>
        <authorList>
            <person name="Kothari A."/>
            <person name="Vaughn M."/>
            <person name="Garcia-Pichel F."/>
        </authorList>
    </citation>
    <scope>NUCLEOTIDE SEQUENCE [LARGE SCALE GENOMIC DNA]</scope>
    <source>
        <strain evidence="2 3">BL J</strain>
    </source>
</reference>
<feature type="compositionally biased region" description="Basic and acidic residues" evidence="1">
    <location>
        <begin position="12"/>
        <end position="21"/>
    </location>
</feature>
<feature type="compositionally biased region" description="Polar residues" evidence="1">
    <location>
        <begin position="1"/>
        <end position="11"/>
    </location>
</feature>
<comment type="caution">
    <text evidence="2">The sequence shown here is derived from an EMBL/GenBank/DDBJ whole genome shotgun (WGS) entry which is preliminary data.</text>
</comment>
<sequence length="57" mass="6332">MEDNTNKNLTSKSEDNLKEETQEINALAKAFMVSLTWSMAGLTTAKKSPQSKEDTPQ</sequence>
<dbReference type="Proteomes" id="UP000017127">
    <property type="component" value="Unassembled WGS sequence"/>
</dbReference>
<dbReference type="OrthoDB" id="465939at2"/>
<feature type="region of interest" description="Disordered" evidence="1">
    <location>
        <begin position="1"/>
        <end position="21"/>
    </location>
</feature>
<dbReference type="EMBL" id="AUZM01000019">
    <property type="protein sequence ID" value="ERT07629.1"/>
    <property type="molecule type" value="Genomic_DNA"/>
</dbReference>
<evidence type="ECO:0000313" key="3">
    <source>
        <dbReference type="Proteomes" id="UP000017127"/>
    </source>
</evidence>
<dbReference type="RefSeq" id="WP_023066109.1">
    <property type="nucleotide sequence ID" value="NZ_AUZM01000019.1"/>
</dbReference>
<accession>U7QI32</accession>
<gene>
    <name evidence="2" type="ORF">M595_2369</name>
</gene>
<protein>
    <submittedName>
        <fullName evidence="2">Uncharacterized protein</fullName>
    </submittedName>
</protein>
<dbReference type="AlphaFoldDB" id="U7QI32"/>
<evidence type="ECO:0000256" key="1">
    <source>
        <dbReference type="SAM" id="MobiDB-lite"/>
    </source>
</evidence>
<organism evidence="2 3">
    <name type="scientific">Lyngbya aestuarii BL J</name>
    <dbReference type="NCBI Taxonomy" id="1348334"/>
    <lineage>
        <taxon>Bacteria</taxon>
        <taxon>Bacillati</taxon>
        <taxon>Cyanobacteriota</taxon>
        <taxon>Cyanophyceae</taxon>
        <taxon>Oscillatoriophycideae</taxon>
        <taxon>Oscillatoriales</taxon>
        <taxon>Microcoleaceae</taxon>
        <taxon>Lyngbya</taxon>
    </lineage>
</organism>
<proteinExistence type="predicted"/>